<dbReference type="RefSeq" id="WP_154371933.1">
    <property type="nucleotide sequence ID" value="NZ_WKJK01000001.1"/>
</dbReference>
<dbReference type="AlphaFoldDB" id="A0A6I2KSS9"/>
<evidence type="ECO:0000313" key="1">
    <source>
        <dbReference type="EMBL" id="MRW88392.1"/>
    </source>
</evidence>
<reference evidence="1 2" key="1">
    <citation type="submission" date="2019-11" db="EMBL/GenBank/DDBJ databases">
        <title>Novel species isolated from a subtropical stream in China.</title>
        <authorList>
            <person name="Lu H."/>
        </authorList>
    </citation>
    <scope>NUCLEOTIDE SEQUENCE [LARGE SCALE GENOMIC DNA]</scope>
    <source>
        <strain evidence="1 2">FT80W</strain>
    </source>
</reference>
<accession>A0A6I2KSS9</accession>
<organism evidence="1 2">
    <name type="scientific">Duganella guangzhouensis</name>
    <dbReference type="NCBI Taxonomy" id="2666084"/>
    <lineage>
        <taxon>Bacteria</taxon>
        <taxon>Pseudomonadati</taxon>
        <taxon>Pseudomonadota</taxon>
        <taxon>Betaproteobacteria</taxon>
        <taxon>Burkholderiales</taxon>
        <taxon>Oxalobacteraceae</taxon>
        <taxon>Telluria group</taxon>
        <taxon>Duganella</taxon>
    </lineage>
</organism>
<protein>
    <submittedName>
        <fullName evidence="1">Uncharacterized protein</fullName>
    </submittedName>
</protein>
<sequence>MSNCTINNIFYKMNGSELHGAVRTALMDASVAMRKAYGLLDFDLGAVSTKNNFRIGFSKFVEGNILKKPDVIFNKEYIENAYAAYQTGNYDMSVEMFDRFALCDKLTEFQFRKTYIYSMKQGIGMMLLRLHSLNAIILPAGFNWPVTRSERGTIGDFEGDICNELMIFIRSLKPANLSDADPAIVAVIPDQKSAEYFLTYGTKLLLATGWCTNSDIDLNDLIKIKESMVAQNQSRDHFPFKRMIDVFARKFGRSEYLSVELWDEKIRQSDVLQEEEAKRKIVRVRNSATGRSNSGRSTSVNIIDMTVDKQPIEASIMAPVLAQRPTAWSPRKIEKQKYLSGLDFDFPKMREKWISVENIYLNRYPFREKSMNEAIGFFNIYLFSYLPCWFNNNPMVALRFPALPKDLTPGIFVSRLLDISSNLPMTFLEFMKLVAKVRDWSKVYLRIILKLLQKFFEWIERHASLMDGCDGFKQPFSDQDFPVVPGRRGTNKMPIPSEIFGWMMDYAEMQLGITNRIMELALDGELDVRLLKRNAYHRVDGRLEIDYIGNAKTKFKKGPICFVGNFINVSNLAEIIGYRPVIIRDGKTIFPDVIPNMIDSYRVDVIGKGKMEIPHPHALIHSLTAMYTGIRNSHIQWLDCNKFDEFSVETNSIVTLLHVATDKSGNSFIPVVNWRVIELLRQQKRWRSLIDEGGFRNLHDYNGDDKNPYEKILPLFSWGSDGAPYSDDRYSDAMKNLLTGMVAIMDKLQISKKYNLLRLAVPGVSISDDEVTWWNKSTEHSEYAMGNVEMITKFSKLVCQSDITPHSCRVTVVAEYLTVLPPEIIGKEITGQAPQTVIYYSNHPGARADILDANNYLVMAVANMGRVRNIIQADNMYSHKLDVSSSTSPLVKSLKSNLPAALADYGCSSLTPDKDASNGLDVIIELGLMHAAFNDAEICPYGNRCPKDVLVSIGDARRCGICKYAIRSIDHLPAVEAKQRIFTVELGFVANKLQAAKKEGTRYSDADIEKLKREANLISQEILGYRLASEALNERLRALREEGDTRKWVVQQPEMIAKDLRRVEAPSNEITFTLSILEDAVSYPGMETAGVLARAHKFSRKLRANLDGFLHHISELEPIEGTAEAAGLLRSLIAAKRLSPMELVELLEGDVYIAKRPLQGALSIAAESL</sequence>
<keyword evidence="2" id="KW-1185">Reference proteome</keyword>
<dbReference type="Proteomes" id="UP000433309">
    <property type="component" value="Unassembled WGS sequence"/>
</dbReference>
<evidence type="ECO:0000313" key="2">
    <source>
        <dbReference type="Proteomes" id="UP000433309"/>
    </source>
</evidence>
<proteinExistence type="predicted"/>
<name>A0A6I2KSS9_9BURK</name>
<comment type="caution">
    <text evidence="1">The sequence shown here is derived from an EMBL/GenBank/DDBJ whole genome shotgun (WGS) entry which is preliminary data.</text>
</comment>
<gene>
    <name evidence="1" type="ORF">GJ699_00140</name>
</gene>
<dbReference type="EMBL" id="WKJK01000001">
    <property type="protein sequence ID" value="MRW88392.1"/>
    <property type="molecule type" value="Genomic_DNA"/>
</dbReference>